<evidence type="ECO:0000313" key="2">
    <source>
        <dbReference type="Proteomes" id="UP000053660"/>
    </source>
</evidence>
<proteinExistence type="predicted"/>
<dbReference type="EMBL" id="KN552124">
    <property type="protein sequence ID" value="KHJ91364.1"/>
    <property type="molecule type" value="Genomic_DNA"/>
</dbReference>
<sequence>MNDVAMRLSPKQYMYEDSLLLKKNMENIDDFSLEIVGDCIRAIHSDASFEFNKNFPVSSNEWANNEILVMAVGDGHVLWTDTSGSEVRVVTKVQLLCSKGPPEQIHVSSNFCKVR</sequence>
<keyword evidence="2" id="KW-1185">Reference proteome</keyword>
<reference evidence="1 2" key="1">
    <citation type="submission" date="2014-03" db="EMBL/GenBank/DDBJ databases">
        <title>Draft genome of the hookworm Oesophagostomum dentatum.</title>
        <authorList>
            <person name="Mitreva M."/>
        </authorList>
    </citation>
    <scope>NUCLEOTIDE SEQUENCE [LARGE SCALE GENOMIC DNA]</scope>
    <source>
        <strain evidence="1 2">OD-Hann</strain>
    </source>
</reference>
<name>A0A0B1T285_OESDE</name>
<gene>
    <name evidence="1" type="ORF">OESDEN_08772</name>
</gene>
<dbReference type="OrthoDB" id="242910at2759"/>
<organism evidence="1 2">
    <name type="scientific">Oesophagostomum dentatum</name>
    <name type="common">Nodular worm</name>
    <dbReference type="NCBI Taxonomy" id="61180"/>
    <lineage>
        <taxon>Eukaryota</taxon>
        <taxon>Metazoa</taxon>
        <taxon>Ecdysozoa</taxon>
        <taxon>Nematoda</taxon>
        <taxon>Chromadorea</taxon>
        <taxon>Rhabditida</taxon>
        <taxon>Rhabditina</taxon>
        <taxon>Rhabditomorpha</taxon>
        <taxon>Strongyloidea</taxon>
        <taxon>Strongylidae</taxon>
        <taxon>Oesophagostomum</taxon>
    </lineage>
</organism>
<dbReference type="Proteomes" id="UP000053660">
    <property type="component" value="Unassembled WGS sequence"/>
</dbReference>
<evidence type="ECO:0000313" key="1">
    <source>
        <dbReference type="EMBL" id="KHJ91364.1"/>
    </source>
</evidence>
<accession>A0A0B1T285</accession>
<protein>
    <submittedName>
        <fullName evidence="1">Uncharacterized protein</fullName>
    </submittedName>
</protein>
<dbReference type="AlphaFoldDB" id="A0A0B1T285"/>